<dbReference type="SUPFAM" id="SSF48403">
    <property type="entry name" value="Ankyrin repeat"/>
    <property type="match status" value="1"/>
</dbReference>
<dbReference type="InterPro" id="IPR002110">
    <property type="entry name" value="Ankyrin_rpt"/>
</dbReference>
<protein>
    <submittedName>
        <fullName evidence="1">Uncharacterized protein</fullName>
    </submittedName>
</protein>
<proteinExistence type="predicted"/>
<gene>
    <name evidence="1" type="ORF">GH714_025276</name>
</gene>
<accession>A0A6A6MUR2</accession>
<dbReference type="InterPro" id="IPR036770">
    <property type="entry name" value="Ankyrin_rpt-contain_sf"/>
</dbReference>
<evidence type="ECO:0000313" key="2">
    <source>
        <dbReference type="Proteomes" id="UP000467840"/>
    </source>
</evidence>
<dbReference type="Gene3D" id="1.25.40.20">
    <property type="entry name" value="Ankyrin repeat-containing domain"/>
    <property type="match status" value="1"/>
</dbReference>
<name>A0A6A6MUR2_HEVBR</name>
<comment type="caution">
    <text evidence="1">The sequence shown here is derived from an EMBL/GenBank/DDBJ whole genome shotgun (WGS) entry which is preliminary data.</text>
</comment>
<dbReference type="AlphaFoldDB" id="A0A6A6MUR2"/>
<dbReference type="Pfam" id="PF00023">
    <property type="entry name" value="Ank"/>
    <property type="match status" value="1"/>
</dbReference>
<dbReference type="Proteomes" id="UP000467840">
    <property type="component" value="Chromosome 6"/>
</dbReference>
<dbReference type="PANTHER" id="PTHR24121:SF22">
    <property type="entry name" value="PROTEIN ACCELERATED CELL DEATH 6-LIKE"/>
    <property type="match status" value="1"/>
</dbReference>
<sequence>MEEMKAVREMLRVRNKNEETALHEAARNEKGLDVVKAILSYEVHDHDEFKYSANDCEETPLYLAAENGCYEILDKLVCHQQLLSPTYGGPNGKTALHAAVVQSSSISLVAGNGVRQL</sequence>
<evidence type="ECO:0000313" key="1">
    <source>
        <dbReference type="EMBL" id="KAF2317602.1"/>
    </source>
</evidence>
<dbReference type="PANTHER" id="PTHR24121">
    <property type="entry name" value="NO MECHANORECEPTOR POTENTIAL C, ISOFORM D-RELATED"/>
    <property type="match status" value="1"/>
</dbReference>
<dbReference type="SMART" id="SM00248">
    <property type="entry name" value="ANK"/>
    <property type="match status" value="2"/>
</dbReference>
<keyword evidence="2" id="KW-1185">Reference proteome</keyword>
<organism evidence="1 2">
    <name type="scientific">Hevea brasiliensis</name>
    <name type="common">Para rubber tree</name>
    <name type="synonym">Siphonia brasiliensis</name>
    <dbReference type="NCBI Taxonomy" id="3981"/>
    <lineage>
        <taxon>Eukaryota</taxon>
        <taxon>Viridiplantae</taxon>
        <taxon>Streptophyta</taxon>
        <taxon>Embryophyta</taxon>
        <taxon>Tracheophyta</taxon>
        <taxon>Spermatophyta</taxon>
        <taxon>Magnoliopsida</taxon>
        <taxon>eudicotyledons</taxon>
        <taxon>Gunneridae</taxon>
        <taxon>Pentapetalae</taxon>
        <taxon>rosids</taxon>
        <taxon>fabids</taxon>
        <taxon>Malpighiales</taxon>
        <taxon>Euphorbiaceae</taxon>
        <taxon>Crotonoideae</taxon>
        <taxon>Micrandreae</taxon>
        <taxon>Hevea</taxon>
    </lineage>
</organism>
<dbReference type="EMBL" id="JAAGAX010000004">
    <property type="protein sequence ID" value="KAF2317602.1"/>
    <property type="molecule type" value="Genomic_DNA"/>
</dbReference>
<reference evidence="1 2" key="1">
    <citation type="journal article" date="2020" name="Mol. Plant">
        <title>The Chromosome-Based Rubber Tree Genome Provides New Insights into Spurge Genome Evolution and Rubber Biosynthesis.</title>
        <authorList>
            <person name="Liu J."/>
            <person name="Shi C."/>
            <person name="Shi C.C."/>
            <person name="Li W."/>
            <person name="Zhang Q.J."/>
            <person name="Zhang Y."/>
            <person name="Li K."/>
            <person name="Lu H.F."/>
            <person name="Shi C."/>
            <person name="Zhu S.T."/>
            <person name="Xiao Z.Y."/>
            <person name="Nan H."/>
            <person name="Yue Y."/>
            <person name="Zhu X.G."/>
            <person name="Wu Y."/>
            <person name="Hong X.N."/>
            <person name="Fan G.Y."/>
            <person name="Tong Y."/>
            <person name="Zhang D."/>
            <person name="Mao C.L."/>
            <person name="Liu Y.L."/>
            <person name="Hao S.J."/>
            <person name="Liu W.Q."/>
            <person name="Lv M.Q."/>
            <person name="Zhang H.B."/>
            <person name="Liu Y."/>
            <person name="Hu-Tang G.R."/>
            <person name="Wang J.P."/>
            <person name="Wang J.H."/>
            <person name="Sun Y.H."/>
            <person name="Ni S.B."/>
            <person name="Chen W.B."/>
            <person name="Zhang X.C."/>
            <person name="Jiao Y.N."/>
            <person name="Eichler E.E."/>
            <person name="Li G.H."/>
            <person name="Liu X."/>
            <person name="Gao L.Z."/>
        </authorList>
    </citation>
    <scope>NUCLEOTIDE SEQUENCE [LARGE SCALE GENOMIC DNA]</scope>
    <source>
        <strain evidence="2">cv. GT1</strain>
        <tissue evidence="1">Leaf</tissue>
    </source>
</reference>
<dbReference type="Pfam" id="PF12796">
    <property type="entry name" value="Ank_2"/>
    <property type="match status" value="1"/>
</dbReference>